<dbReference type="InterPro" id="IPR036388">
    <property type="entry name" value="WH-like_DNA-bd_sf"/>
</dbReference>
<gene>
    <name evidence="6" type="ORF">ACFQ1C_10740</name>
</gene>
<proteinExistence type="predicted"/>
<dbReference type="InterPro" id="IPR001845">
    <property type="entry name" value="HTH_ArsR_DNA-bd_dom"/>
</dbReference>
<feature type="domain" description="HTH arsR-type" evidence="5">
    <location>
        <begin position="1"/>
        <end position="93"/>
    </location>
</feature>
<evidence type="ECO:0000313" key="6">
    <source>
        <dbReference type="EMBL" id="MFD1008629.1"/>
    </source>
</evidence>
<dbReference type="PROSITE" id="PS50987">
    <property type="entry name" value="HTH_ARSR_2"/>
    <property type="match status" value="1"/>
</dbReference>
<evidence type="ECO:0000259" key="5">
    <source>
        <dbReference type="PROSITE" id="PS50987"/>
    </source>
</evidence>
<evidence type="ECO:0000313" key="7">
    <source>
        <dbReference type="Proteomes" id="UP001597048"/>
    </source>
</evidence>
<dbReference type="PRINTS" id="PR00778">
    <property type="entry name" value="HTHARSR"/>
</dbReference>
<dbReference type="Proteomes" id="UP001597048">
    <property type="component" value="Unassembled WGS sequence"/>
</dbReference>
<dbReference type="SMART" id="SM00418">
    <property type="entry name" value="HTH_ARSR"/>
    <property type="match status" value="1"/>
</dbReference>
<dbReference type="NCBIfam" id="NF007528">
    <property type="entry name" value="PRK10141.1"/>
    <property type="match status" value="1"/>
</dbReference>
<reference evidence="7" key="1">
    <citation type="journal article" date="2019" name="Int. J. Syst. Evol. Microbiol.">
        <title>The Global Catalogue of Microorganisms (GCM) 10K type strain sequencing project: providing services to taxonomists for standard genome sequencing and annotation.</title>
        <authorList>
            <consortium name="The Broad Institute Genomics Platform"/>
            <consortium name="The Broad Institute Genome Sequencing Center for Infectious Disease"/>
            <person name="Wu L."/>
            <person name="Ma J."/>
        </authorList>
    </citation>
    <scope>NUCLEOTIDE SEQUENCE [LARGE SCALE GENOMIC DNA]</scope>
    <source>
        <strain evidence="7">CCUG 60525</strain>
    </source>
</reference>
<dbReference type="Gene3D" id="1.10.10.10">
    <property type="entry name" value="Winged helix-like DNA-binding domain superfamily/Winged helix DNA-binding domain"/>
    <property type="match status" value="1"/>
</dbReference>
<evidence type="ECO:0000256" key="3">
    <source>
        <dbReference type="ARBA" id="ARBA00023125"/>
    </source>
</evidence>
<evidence type="ECO:0000256" key="2">
    <source>
        <dbReference type="ARBA" id="ARBA00023015"/>
    </source>
</evidence>
<dbReference type="InterPro" id="IPR018334">
    <property type="entry name" value="ArsR_HTH"/>
</dbReference>
<dbReference type="CDD" id="cd00090">
    <property type="entry name" value="HTH_ARSR"/>
    <property type="match status" value="1"/>
</dbReference>
<dbReference type="InterPro" id="IPR011991">
    <property type="entry name" value="ArsR-like_HTH"/>
</dbReference>
<accession>A0ABW3KJ50</accession>
<dbReference type="PROSITE" id="PS00846">
    <property type="entry name" value="HTH_ARSR_1"/>
    <property type="match status" value="1"/>
</dbReference>
<dbReference type="NCBIfam" id="NF033788">
    <property type="entry name" value="HTH_metalloreg"/>
    <property type="match status" value="1"/>
</dbReference>
<dbReference type="EMBL" id="JBHTJS010000038">
    <property type="protein sequence ID" value="MFD1008629.1"/>
    <property type="molecule type" value="Genomic_DNA"/>
</dbReference>
<dbReference type="Pfam" id="PF01022">
    <property type="entry name" value="HTH_5"/>
    <property type="match status" value="1"/>
</dbReference>
<dbReference type="InterPro" id="IPR036390">
    <property type="entry name" value="WH_DNA-bd_sf"/>
</dbReference>
<evidence type="ECO:0000256" key="4">
    <source>
        <dbReference type="ARBA" id="ARBA00023163"/>
    </source>
</evidence>
<dbReference type="RefSeq" id="WP_379558610.1">
    <property type="nucleotide sequence ID" value="NZ_JBHTJS010000038.1"/>
</dbReference>
<keyword evidence="3" id="KW-0238">DNA-binding</keyword>
<sequence length="110" mass="12937">MPPLVFFKCLADDTRLKSLLLISQHQELCVCDLQQALQLSQPKVSRHLAELRKCELLMDERRGKWVYYRLHPNLPSWARDILKSTATHHPDYLTECEQQLAADSFQCERE</sequence>
<organism evidence="6 7">
    <name type="scientific">Oceanisphaera ostreae</name>
    <dbReference type="NCBI Taxonomy" id="914151"/>
    <lineage>
        <taxon>Bacteria</taxon>
        <taxon>Pseudomonadati</taxon>
        <taxon>Pseudomonadota</taxon>
        <taxon>Gammaproteobacteria</taxon>
        <taxon>Aeromonadales</taxon>
        <taxon>Aeromonadaceae</taxon>
        <taxon>Oceanisphaera</taxon>
    </lineage>
</organism>
<evidence type="ECO:0000256" key="1">
    <source>
        <dbReference type="ARBA" id="ARBA00022849"/>
    </source>
</evidence>
<name>A0ABW3KJ50_9GAMM</name>
<dbReference type="SUPFAM" id="SSF46785">
    <property type="entry name" value="Winged helix' DNA-binding domain"/>
    <property type="match status" value="1"/>
</dbReference>
<keyword evidence="7" id="KW-1185">Reference proteome</keyword>
<keyword evidence="2" id="KW-0805">Transcription regulation</keyword>
<dbReference type="PANTHER" id="PTHR33154">
    <property type="entry name" value="TRANSCRIPTIONAL REGULATOR, ARSR FAMILY"/>
    <property type="match status" value="1"/>
</dbReference>
<keyword evidence="1" id="KW-0059">Arsenical resistance</keyword>
<comment type="caution">
    <text evidence="6">The sequence shown here is derived from an EMBL/GenBank/DDBJ whole genome shotgun (WGS) entry which is preliminary data.</text>
</comment>
<protein>
    <submittedName>
        <fullName evidence="6">Metalloregulator ArsR/SmtB family transcription factor</fullName>
    </submittedName>
</protein>
<keyword evidence="4" id="KW-0804">Transcription</keyword>
<dbReference type="InterPro" id="IPR051081">
    <property type="entry name" value="HTH_MetalResp_TranReg"/>
</dbReference>
<dbReference type="PANTHER" id="PTHR33154:SF18">
    <property type="entry name" value="ARSENICAL RESISTANCE OPERON REPRESSOR"/>
    <property type="match status" value="1"/>
</dbReference>